<dbReference type="EMBL" id="MBLM01000117">
    <property type="protein sequence ID" value="OHV36339.1"/>
    <property type="molecule type" value="Genomic_DNA"/>
</dbReference>
<sequence length="240" mass="25581">MDELGPAGFEEWHRGFVARRGRADPAWRPAELPVPLARSLARFQLGEGSDGAGLIGAATAAGDGDYLAAARLFVAEEQDHARLLGRLLAVAGRPTVAAHWSDSVFRLLRRRAGVSRELMVLMVAEVCALRYYRAVRDGAADPLAREVAARVLADEEQHVPFHVQRLRVDLAARPAAVRAGLAAAWWMLFLPAAAAVAADHGAALRLLDVRPTRFLADAIALFRPVVAAVLGPAAGRPGGA</sequence>
<dbReference type="Proteomes" id="UP000179627">
    <property type="component" value="Unassembled WGS sequence"/>
</dbReference>
<organism evidence="1 2">
    <name type="scientific">Parafrankia colletiae</name>
    <dbReference type="NCBI Taxonomy" id="573497"/>
    <lineage>
        <taxon>Bacteria</taxon>
        <taxon>Bacillati</taxon>
        <taxon>Actinomycetota</taxon>
        <taxon>Actinomycetes</taxon>
        <taxon>Frankiales</taxon>
        <taxon>Frankiaceae</taxon>
        <taxon>Parafrankia</taxon>
    </lineage>
</organism>
<gene>
    <name evidence="1" type="ORF">CC117_18020</name>
</gene>
<evidence type="ECO:0000313" key="2">
    <source>
        <dbReference type="Proteomes" id="UP000179627"/>
    </source>
</evidence>
<keyword evidence="2" id="KW-1185">Reference proteome</keyword>
<evidence type="ECO:0000313" key="1">
    <source>
        <dbReference type="EMBL" id="OHV36339.1"/>
    </source>
</evidence>
<accession>A0A1S1QRZ5</accession>
<proteinExistence type="predicted"/>
<dbReference type="OrthoDB" id="5122030at2"/>
<dbReference type="GO" id="GO:0016491">
    <property type="term" value="F:oxidoreductase activity"/>
    <property type="evidence" value="ECO:0007669"/>
    <property type="project" value="InterPro"/>
</dbReference>
<dbReference type="InterPro" id="IPR009078">
    <property type="entry name" value="Ferritin-like_SF"/>
</dbReference>
<dbReference type="CDD" id="cd00657">
    <property type="entry name" value="Ferritin_like"/>
    <property type="match status" value="1"/>
</dbReference>
<name>A0A1S1QRZ5_9ACTN</name>
<dbReference type="Gene3D" id="1.10.620.20">
    <property type="entry name" value="Ribonucleotide Reductase, subunit A"/>
    <property type="match status" value="1"/>
</dbReference>
<reference evidence="2" key="1">
    <citation type="submission" date="2016-07" db="EMBL/GenBank/DDBJ databases">
        <title>Sequence Frankia sp. strain CcI1.17.</title>
        <authorList>
            <person name="Ghodhbane-Gtari F."/>
            <person name="Swanson E."/>
            <person name="Gueddou A."/>
            <person name="Morris K."/>
            <person name="Hezbri K."/>
            <person name="Ktari A."/>
            <person name="Nouioui I."/>
            <person name="Abebe-Akele F."/>
            <person name="Simpson S."/>
            <person name="Thomas K."/>
            <person name="Gtari M."/>
            <person name="Tisa L.S."/>
            <person name="Hurst S."/>
        </authorList>
    </citation>
    <scope>NUCLEOTIDE SEQUENCE [LARGE SCALE GENOMIC DNA]</scope>
    <source>
        <strain evidence="2">Cc1.17</strain>
    </source>
</reference>
<dbReference type="InterPro" id="IPR012348">
    <property type="entry name" value="RNR-like"/>
</dbReference>
<protein>
    <recommendedName>
        <fullName evidence="3">Ferritin-like domain-containing protein</fullName>
    </recommendedName>
</protein>
<dbReference type="AlphaFoldDB" id="A0A1S1QRZ5"/>
<dbReference type="SUPFAM" id="SSF47240">
    <property type="entry name" value="Ferritin-like"/>
    <property type="match status" value="1"/>
</dbReference>
<comment type="caution">
    <text evidence="1">The sequence shown here is derived from an EMBL/GenBank/DDBJ whole genome shotgun (WGS) entry which is preliminary data.</text>
</comment>
<evidence type="ECO:0008006" key="3">
    <source>
        <dbReference type="Google" id="ProtNLM"/>
    </source>
</evidence>